<evidence type="ECO:0000256" key="2">
    <source>
        <dbReference type="SAM" id="Phobius"/>
    </source>
</evidence>
<evidence type="ECO:0000256" key="1">
    <source>
        <dbReference type="SAM" id="MobiDB-lite"/>
    </source>
</evidence>
<feature type="transmembrane region" description="Helical" evidence="2">
    <location>
        <begin position="99"/>
        <end position="116"/>
    </location>
</feature>
<organism evidence="4 5">
    <name type="scientific">Phanerochaete sordida</name>
    <dbReference type="NCBI Taxonomy" id="48140"/>
    <lineage>
        <taxon>Eukaryota</taxon>
        <taxon>Fungi</taxon>
        <taxon>Dikarya</taxon>
        <taxon>Basidiomycota</taxon>
        <taxon>Agaricomycotina</taxon>
        <taxon>Agaricomycetes</taxon>
        <taxon>Polyporales</taxon>
        <taxon>Phanerochaetaceae</taxon>
        <taxon>Phanerochaete</taxon>
    </lineage>
</organism>
<feature type="domain" description="DUF6535" evidence="3">
    <location>
        <begin position="2"/>
        <end position="85"/>
    </location>
</feature>
<keyword evidence="5" id="KW-1185">Reference proteome</keyword>
<proteinExistence type="predicted"/>
<keyword evidence="2" id="KW-0472">Membrane</keyword>
<protein>
    <recommendedName>
        <fullName evidence="3">DUF6535 domain-containing protein</fullName>
    </recommendedName>
</protein>
<feature type="transmembrane region" description="Helical" evidence="2">
    <location>
        <begin position="67"/>
        <end position="87"/>
    </location>
</feature>
<gene>
    <name evidence="4" type="ORF">PsYK624_019980</name>
</gene>
<reference evidence="4 5" key="1">
    <citation type="submission" date="2021-08" db="EMBL/GenBank/DDBJ databases">
        <title>Draft Genome Sequence of Phanerochaete sordida strain YK-624.</title>
        <authorList>
            <person name="Mori T."/>
            <person name="Dohra H."/>
            <person name="Suzuki T."/>
            <person name="Kawagishi H."/>
            <person name="Hirai H."/>
        </authorList>
    </citation>
    <scope>NUCLEOTIDE SEQUENCE [LARGE SCALE GENOMIC DNA]</scope>
    <source>
        <strain evidence="4 5">YK-624</strain>
    </source>
</reference>
<dbReference type="Pfam" id="PF20153">
    <property type="entry name" value="DUF6535"/>
    <property type="match status" value="1"/>
</dbReference>
<dbReference type="OrthoDB" id="2756178at2759"/>
<name>A0A9P3L9F1_9APHY</name>
<keyword evidence="2" id="KW-0812">Transmembrane</keyword>
<dbReference type="AlphaFoldDB" id="A0A9P3L9F1"/>
<accession>A0A9P3L9F1</accession>
<feature type="region of interest" description="Disordered" evidence="1">
    <location>
        <begin position="654"/>
        <end position="763"/>
    </location>
</feature>
<evidence type="ECO:0000313" key="5">
    <source>
        <dbReference type="Proteomes" id="UP000703269"/>
    </source>
</evidence>
<keyword evidence="2" id="KW-1133">Transmembrane helix</keyword>
<feature type="compositionally biased region" description="Polar residues" evidence="1">
    <location>
        <begin position="749"/>
        <end position="763"/>
    </location>
</feature>
<sequence length="763" mass="84854">MRVNGLWFASLIISLAAVSLGITVRGWLQEYLTFDGPNPQERLRARKYRAGMLNKWKVFEIADTLPVLLQISLGLFLIGLCLFTASLDGPMGLTTTPLVSSWAFFLIATTLSPIFFPTCPYKMPLVMSTMRFMRVHVGMKARGGISFALAHMTRVARKFWMQEHRLAVDDIGDHDILLSVDSLMADDSLLPVIWGAFKQRADPSQLLEFIIALIINRIGTEGNCLRLPRLLMIPDLSSIPRQTWNTFMEMLVEVVNSHGGEEPLILSTHDWLHKTMLLLISSSPYPLPKPSLECLANFLDIPLADWSVVARSMIAWMAPKSPGEQVMFHPLYSRLLPLYDTPELQNRASLYPINIIYAIALCPYASQSSDTMGSVDSLYALLTQEPAIFNNANAQPILADMWKLNLAAIDYAPSAEGADESFAILLAYANQMAKQRDALTVLSAAWETSQWHHRALHCILRLPESQLEAGPPRDALLQLGLEAFLASAKRSTMICHSIEVADAINRERYDLTSTAIDTIRFCALHLRIYTNNVTILQQSSQRNVGLLDAQVDADLWATLWDKTADAIYRYRQTESWTRTKQTHWTNGLPPILPVEILNDDRRLAGECLTSIESYGRDTDSMERGQAIPDKLVSALGCFVLPEDVPKYPQLAQLREQEQSGADSAEVAEQVDSDPHTRPMSEARPVPGRSQSSPSLRSEEPCQEYSLESPESSTPMHEVIEATGQTMTAAIGVADAEENATGRNLPRGNDTISASMSSPGQEVK</sequence>
<evidence type="ECO:0000313" key="4">
    <source>
        <dbReference type="EMBL" id="GJE85918.1"/>
    </source>
</evidence>
<dbReference type="EMBL" id="BPQB01000003">
    <property type="protein sequence ID" value="GJE85918.1"/>
    <property type="molecule type" value="Genomic_DNA"/>
</dbReference>
<evidence type="ECO:0000259" key="3">
    <source>
        <dbReference type="Pfam" id="PF20153"/>
    </source>
</evidence>
<dbReference type="InterPro" id="IPR045338">
    <property type="entry name" value="DUF6535"/>
</dbReference>
<comment type="caution">
    <text evidence="4">The sequence shown here is derived from an EMBL/GenBank/DDBJ whole genome shotgun (WGS) entry which is preliminary data.</text>
</comment>
<dbReference type="Proteomes" id="UP000703269">
    <property type="component" value="Unassembled WGS sequence"/>
</dbReference>